<keyword evidence="6 7" id="KW-0472">Membrane</keyword>
<name>A0A2U2HLP0_9BURK</name>
<dbReference type="AlphaFoldDB" id="A0A2U2HLP0"/>
<comment type="similarity">
    <text evidence="2">Belongs to the adenylyl cyclase class-3 family.</text>
</comment>
<dbReference type="Pfam" id="PF14827">
    <property type="entry name" value="dCache_3"/>
    <property type="match status" value="1"/>
</dbReference>
<dbReference type="GO" id="GO:0030313">
    <property type="term" value="C:cell envelope"/>
    <property type="evidence" value="ECO:0007669"/>
    <property type="project" value="UniProtKB-SubCell"/>
</dbReference>
<dbReference type="PROSITE" id="PS50125">
    <property type="entry name" value="GUANYLATE_CYCLASE_2"/>
    <property type="match status" value="1"/>
</dbReference>
<comment type="subcellular location">
    <subcellularLocation>
        <location evidence="1">Cell envelope</location>
    </subcellularLocation>
</comment>
<proteinExistence type="inferred from homology"/>
<dbReference type="Gene3D" id="6.10.340.10">
    <property type="match status" value="1"/>
</dbReference>
<gene>
    <name evidence="10" type="ORF">C7C56_012400</name>
</gene>
<dbReference type="GO" id="GO:0006171">
    <property type="term" value="P:cAMP biosynthetic process"/>
    <property type="evidence" value="ECO:0007669"/>
    <property type="project" value="TreeGrafter"/>
</dbReference>
<dbReference type="GO" id="GO:0016020">
    <property type="term" value="C:membrane"/>
    <property type="evidence" value="ECO:0007669"/>
    <property type="project" value="InterPro"/>
</dbReference>
<keyword evidence="4 7" id="KW-0812">Transmembrane</keyword>
<evidence type="ECO:0000256" key="6">
    <source>
        <dbReference type="ARBA" id="ARBA00023136"/>
    </source>
</evidence>
<evidence type="ECO:0000259" key="8">
    <source>
        <dbReference type="PROSITE" id="PS50125"/>
    </source>
</evidence>
<reference evidence="10 11" key="1">
    <citation type="submission" date="2018-04" db="EMBL/GenBank/DDBJ databases">
        <title>Massilia violaceinigra sp. nov., a novel purple-pigmented bacterium isolated from Tianshan glacier, Xinjiang, China.</title>
        <authorList>
            <person name="Wang H."/>
        </authorList>
    </citation>
    <scope>NUCLEOTIDE SEQUENCE [LARGE SCALE GENOMIC DNA]</scope>
    <source>
        <strain evidence="10 11">B448-2</strain>
    </source>
</reference>
<organism evidence="10 11">
    <name type="scientific">Massilia glaciei</name>
    <dbReference type="NCBI Taxonomy" id="1524097"/>
    <lineage>
        <taxon>Bacteria</taxon>
        <taxon>Pseudomonadati</taxon>
        <taxon>Pseudomonadota</taxon>
        <taxon>Betaproteobacteria</taxon>
        <taxon>Burkholderiales</taxon>
        <taxon>Oxalobacteraceae</taxon>
        <taxon>Telluria group</taxon>
        <taxon>Massilia</taxon>
    </lineage>
</organism>
<dbReference type="FunFam" id="3.30.70.1230:FF:000016">
    <property type="entry name" value="Adenylate/guanylate cyclase domain-containing protein"/>
    <property type="match status" value="1"/>
</dbReference>
<feature type="domain" description="HAMP" evidence="9">
    <location>
        <begin position="362"/>
        <end position="414"/>
    </location>
</feature>
<feature type="transmembrane region" description="Helical" evidence="7">
    <location>
        <begin position="340"/>
        <end position="361"/>
    </location>
</feature>
<feature type="transmembrane region" description="Helical" evidence="7">
    <location>
        <begin position="69"/>
        <end position="88"/>
    </location>
</feature>
<dbReference type="InterPro" id="IPR003660">
    <property type="entry name" value="HAMP_dom"/>
</dbReference>
<evidence type="ECO:0000256" key="5">
    <source>
        <dbReference type="ARBA" id="ARBA00022989"/>
    </source>
</evidence>
<dbReference type="SUPFAM" id="SSF55073">
    <property type="entry name" value="Nucleotide cyclase"/>
    <property type="match status" value="1"/>
</dbReference>
<dbReference type="CDD" id="cd07302">
    <property type="entry name" value="CHD"/>
    <property type="match status" value="1"/>
</dbReference>
<evidence type="ECO:0000256" key="4">
    <source>
        <dbReference type="ARBA" id="ARBA00022692"/>
    </source>
</evidence>
<feature type="domain" description="Guanylate cyclase" evidence="8">
    <location>
        <begin position="446"/>
        <end position="578"/>
    </location>
</feature>
<evidence type="ECO:0000256" key="1">
    <source>
        <dbReference type="ARBA" id="ARBA00004196"/>
    </source>
</evidence>
<evidence type="ECO:0000313" key="10">
    <source>
        <dbReference type="EMBL" id="PWF48352.1"/>
    </source>
</evidence>
<dbReference type="GO" id="GO:0004016">
    <property type="term" value="F:adenylate cyclase activity"/>
    <property type="evidence" value="ECO:0007669"/>
    <property type="project" value="UniProtKB-ARBA"/>
</dbReference>
<sequence>MRPGGGIGAAARRKARQGCGLAQPCGAGPLLARPILASGNPTARRMKAIFSTPLPMAKRFVFRHFRTRLVAFIVVLVLVLQALVFFTVGTAANRSAIGASEEALQLTLLSLQETMSTRENNLRKFARLLSHDFAFKALVSVGDPATLMSAFRSYRKRLGADWMFVLDLEGGALADTLDPAGKRAPSALRALSDSAANDPQEVASSIEIIDGRAYQVVLVPVKGPLTIAWVGIGFEVTDLLAKQLERQTHTSVSLVWRTPAGQPMLLASTLDQQQRRDYLANHQGAMLPAAGGAAARITAMAGEEYVAIEAPLRKTGGGVLLGALQRSLDEALGDYHVLRWQLLAVFVLSTLMAAFAAIYIASRVTRPVRRLAAGAKRISAGHYETIGDIGAHDELGTLAASFDDMVHGLIERDKVRDMLGKVVSPAIAEELLSQNIDFSGQEQEVSVMFSDIRGFTTLCEGRAPSEILSMLNTYLGTVSDLIDGHDGVVDKYIGDAVMALYGAPLVAPDDPQRALETALAMVGALPALNAQFARDGWPPLAIGIGIHSGIVVAGNIGSRSRLNYTVLGDTVNLASRLEGLCKHYGEAIIVSEATMRRCPGIAFRELDLVRVKGKQEAVAIFSVIGHRSDISARRSGELALHAQALADYRGGRFEQALTRFEAAPRDGLTKLYMARCARHIAEPPARDWDAVESLTEK</sequence>
<dbReference type="Gene3D" id="3.30.70.1230">
    <property type="entry name" value="Nucleotide cyclase"/>
    <property type="match status" value="1"/>
</dbReference>
<dbReference type="InterPro" id="IPR001054">
    <property type="entry name" value="A/G_cyclase"/>
</dbReference>
<evidence type="ECO:0000259" key="9">
    <source>
        <dbReference type="PROSITE" id="PS50885"/>
    </source>
</evidence>
<protein>
    <submittedName>
        <fullName evidence="10">HAMP domain-containing protein</fullName>
    </submittedName>
</protein>
<dbReference type="PANTHER" id="PTHR43081">
    <property type="entry name" value="ADENYLATE CYCLASE, TERMINAL-DIFFERENTIATION SPECIFIC-RELATED"/>
    <property type="match status" value="1"/>
</dbReference>
<dbReference type="InterPro" id="IPR029150">
    <property type="entry name" value="dCache_3"/>
</dbReference>
<dbReference type="SUPFAM" id="SSF103190">
    <property type="entry name" value="Sensory domain-like"/>
    <property type="match status" value="1"/>
</dbReference>
<evidence type="ECO:0000256" key="2">
    <source>
        <dbReference type="ARBA" id="ARBA00005381"/>
    </source>
</evidence>
<dbReference type="EMBL" id="PXWF02000202">
    <property type="protein sequence ID" value="PWF48352.1"/>
    <property type="molecule type" value="Genomic_DNA"/>
</dbReference>
<dbReference type="InterPro" id="IPR029151">
    <property type="entry name" value="Sensor-like_sf"/>
</dbReference>
<keyword evidence="3" id="KW-1003">Cell membrane</keyword>
<dbReference type="Pfam" id="PF00672">
    <property type="entry name" value="HAMP"/>
    <property type="match status" value="1"/>
</dbReference>
<dbReference type="SUPFAM" id="SSF158472">
    <property type="entry name" value="HAMP domain-like"/>
    <property type="match status" value="1"/>
</dbReference>
<evidence type="ECO:0000313" key="11">
    <source>
        <dbReference type="Proteomes" id="UP000241421"/>
    </source>
</evidence>
<keyword evidence="5 7" id="KW-1133">Transmembrane helix</keyword>
<dbReference type="CDD" id="cd06225">
    <property type="entry name" value="HAMP"/>
    <property type="match status" value="1"/>
</dbReference>
<dbReference type="Pfam" id="PF00211">
    <property type="entry name" value="Guanylate_cyc"/>
    <property type="match status" value="1"/>
</dbReference>
<dbReference type="PROSITE" id="PS50885">
    <property type="entry name" value="HAMP"/>
    <property type="match status" value="1"/>
</dbReference>
<dbReference type="GO" id="GO:0035556">
    <property type="term" value="P:intracellular signal transduction"/>
    <property type="evidence" value="ECO:0007669"/>
    <property type="project" value="InterPro"/>
</dbReference>
<dbReference type="InterPro" id="IPR050697">
    <property type="entry name" value="Adenylyl/Guanylyl_Cyclase_3/4"/>
</dbReference>
<dbReference type="OrthoDB" id="9802500at2"/>
<accession>A0A2U2HLP0</accession>
<evidence type="ECO:0000256" key="7">
    <source>
        <dbReference type="SAM" id="Phobius"/>
    </source>
</evidence>
<comment type="caution">
    <text evidence="10">The sequence shown here is derived from an EMBL/GenBank/DDBJ whole genome shotgun (WGS) entry which is preliminary data.</text>
</comment>
<keyword evidence="11" id="KW-1185">Reference proteome</keyword>
<evidence type="ECO:0000256" key="3">
    <source>
        <dbReference type="ARBA" id="ARBA00022475"/>
    </source>
</evidence>
<dbReference type="SMART" id="SM00044">
    <property type="entry name" value="CYCc"/>
    <property type="match status" value="1"/>
</dbReference>
<dbReference type="InterPro" id="IPR029787">
    <property type="entry name" value="Nucleotide_cyclase"/>
</dbReference>
<dbReference type="PANTHER" id="PTHR43081:SF1">
    <property type="entry name" value="ADENYLATE CYCLASE, TERMINAL-DIFFERENTIATION SPECIFIC"/>
    <property type="match status" value="1"/>
</dbReference>
<dbReference type="SMART" id="SM00304">
    <property type="entry name" value="HAMP"/>
    <property type="match status" value="1"/>
</dbReference>
<dbReference type="Proteomes" id="UP000241421">
    <property type="component" value="Unassembled WGS sequence"/>
</dbReference>